<organism evidence="1 2">
    <name type="scientific">Streptococcus intermedius</name>
    <dbReference type="NCBI Taxonomy" id="1338"/>
    <lineage>
        <taxon>Bacteria</taxon>
        <taxon>Bacillati</taxon>
        <taxon>Bacillota</taxon>
        <taxon>Bacilli</taxon>
        <taxon>Lactobacillales</taxon>
        <taxon>Streptococcaceae</taxon>
        <taxon>Streptococcus</taxon>
        <taxon>Streptococcus anginosus group</taxon>
    </lineage>
</organism>
<evidence type="ECO:0000313" key="1">
    <source>
        <dbReference type="EMBL" id="RSJ24160.1"/>
    </source>
</evidence>
<dbReference type="EMBL" id="RJOO01000001">
    <property type="protein sequence ID" value="RSJ24160.1"/>
    <property type="molecule type" value="Genomic_DNA"/>
</dbReference>
<sequence length="298" mass="34051">MNGVERSILLGEGNENLWEKLQIYPLNNIWEKRLNGLSDLIVGGYNLKRCEIKTVAGGCCIYKSQGEIELLPLSFLLELLNIYVFSVKLNAKGIVLLPIAEECHNYPILTERFEKLGKKIENIILKISRKFNLNVSCNISKKINVGVVEKESLYGLFHPFSLNSVKSLYPLGDIAEEKILKGYESYSLRYRYIDSHRVSNKFLIVDGLHLSKSVITGLNMKGQYVVTTPFPSLLEDENCLLVDSQYNPSILDTDLNRLDKLEYFDNILKCELNISLIDVIKFTQELIKFSIYEENSHG</sequence>
<gene>
    <name evidence="1" type="ORF">D8827_00045</name>
</gene>
<accession>A0AAE8G3Y1</accession>
<evidence type="ECO:0000313" key="2">
    <source>
        <dbReference type="Proteomes" id="UP000267137"/>
    </source>
</evidence>
<reference evidence="1 2" key="1">
    <citation type="submission" date="2018-11" db="EMBL/GenBank/DDBJ databases">
        <title>Species Designations Belie Phenotypic and Genotypic Heterogeneity in Oral Streptococci.</title>
        <authorList>
            <person name="Velsko I."/>
        </authorList>
    </citation>
    <scope>NUCLEOTIDE SEQUENCE [LARGE SCALE GENOMIC DNA]</scope>
    <source>
        <strain evidence="1 2">KLC02</strain>
    </source>
</reference>
<comment type="caution">
    <text evidence="1">The sequence shown here is derived from an EMBL/GenBank/DDBJ whole genome shotgun (WGS) entry which is preliminary data.</text>
</comment>
<dbReference type="AlphaFoldDB" id="A0AAE8G3Y1"/>
<dbReference type="Proteomes" id="UP000267137">
    <property type="component" value="Unassembled WGS sequence"/>
</dbReference>
<dbReference type="RefSeq" id="WP_125441889.1">
    <property type="nucleotide sequence ID" value="NZ_RJOO01000001.1"/>
</dbReference>
<proteinExistence type="predicted"/>
<protein>
    <submittedName>
        <fullName evidence="1">Uncharacterized protein</fullName>
    </submittedName>
</protein>
<name>A0AAE8G3Y1_STRIT</name>